<name>A0ABS2MS08_9FIRM</name>
<gene>
    <name evidence="1" type="ORF">JOC49_001680</name>
</gene>
<dbReference type="Proteomes" id="UP000767854">
    <property type="component" value="Unassembled WGS sequence"/>
</dbReference>
<feature type="non-terminal residue" evidence="1">
    <location>
        <position position="1"/>
    </location>
</feature>
<organism evidence="1 2">
    <name type="scientific">Fusibacter tunisiensis</name>
    <dbReference type="NCBI Taxonomy" id="1008308"/>
    <lineage>
        <taxon>Bacteria</taxon>
        <taxon>Bacillati</taxon>
        <taxon>Bacillota</taxon>
        <taxon>Clostridia</taxon>
        <taxon>Eubacteriales</taxon>
        <taxon>Eubacteriales Family XII. Incertae Sedis</taxon>
        <taxon>Fusibacter</taxon>
    </lineage>
</organism>
<reference evidence="1 2" key="1">
    <citation type="submission" date="2021-01" db="EMBL/GenBank/DDBJ databases">
        <title>Genomic Encyclopedia of Type Strains, Phase IV (KMG-IV): sequencing the most valuable type-strain genomes for metagenomic binning, comparative biology and taxonomic classification.</title>
        <authorList>
            <person name="Goeker M."/>
        </authorList>
    </citation>
    <scope>NUCLEOTIDE SEQUENCE [LARGE SCALE GENOMIC DNA]</scope>
    <source>
        <strain evidence="1 2">DSM 24436</strain>
    </source>
</reference>
<keyword evidence="2" id="KW-1185">Reference proteome</keyword>
<proteinExistence type="predicted"/>
<evidence type="ECO:0000313" key="2">
    <source>
        <dbReference type="Proteomes" id="UP000767854"/>
    </source>
</evidence>
<evidence type="ECO:0000313" key="1">
    <source>
        <dbReference type="EMBL" id="MBM7562137.1"/>
    </source>
</evidence>
<dbReference type="EMBL" id="JAFBDT010000013">
    <property type="protein sequence ID" value="MBM7562137.1"/>
    <property type="molecule type" value="Genomic_DNA"/>
</dbReference>
<sequence>SPVYSPFLRGIYVVCGENSTVYYGYFTTDSDISSFRVKNKPIHPPPALSLREQGGLEAGDFSAILVKIPL</sequence>
<protein>
    <submittedName>
        <fullName evidence="1">Uncharacterized protein</fullName>
    </submittedName>
</protein>
<accession>A0ABS2MS08</accession>
<dbReference type="RefSeq" id="WP_204664268.1">
    <property type="nucleotide sequence ID" value="NZ_JAFBDT010000013.1"/>
</dbReference>
<comment type="caution">
    <text evidence="1">The sequence shown here is derived from an EMBL/GenBank/DDBJ whole genome shotgun (WGS) entry which is preliminary data.</text>
</comment>